<dbReference type="FunFam" id="2.10.70.100:FF:000001">
    <property type="entry name" value="Sensory transduction histidine kinase"/>
    <property type="match status" value="1"/>
</dbReference>
<dbReference type="InterPro" id="IPR003018">
    <property type="entry name" value="GAF"/>
</dbReference>
<dbReference type="InterPro" id="IPR003661">
    <property type="entry name" value="HisK_dim/P_dom"/>
</dbReference>
<dbReference type="SUPFAM" id="SSF55874">
    <property type="entry name" value="ATPase domain of HSP90 chaperone/DNA topoisomerase II/histidine kinase"/>
    <property type="match status" value="1"/>
</dbReference>
<name>A0A402AYR9_9CHLR</name>
<dbReference type="Gene3D" id="3.30.450.20">
    <property type="entry name" value="PAS domain"/>
    <property type="match status" value="4"/>
</dbReference>
<dbReference type="InterPro" id="IPR013655">
    <property type="entry name" value="PAS_fold_3"/>
</dbReference>
<feature type="domain" description="PAC" evidence="18">
    <location>
        <begin position="227"/>
        <end position="278"/>
    </location>
</feature>
<organism evidence="19 20">
    <name type="scientific">Dictyobacter kobayashii</name>
    <dbReference type="NCBI Taxonomy" id="2014872"/>
    <lineage>
        <taxon>Bacteria</taxon>
        <taxon>Bacillati</taxon>
        <taxon>Chloroflexota</taxon>
        <taxon>Ktedonobacteria</taxon>
        <taxon>Ktedonobacterales</taxon>
        <taxon>Dictyobacteraceae</taxon>
        <taxon>Dictyobacter</taxon>
    </lineage>
</organism>
<dbReference type="Proteomes" id="UP000287188">
    <property type="component" value="Unassembled WGS sequence"/>
</dbReference>
<feature type="domain" description="Histidine kinase" evidence="16">
    <location>
        <begin position="768"/>
        <end position="888"/>
    </location>
</feature>
<dbReference type="Gene3D" id="2.10.70.100">
    <property type="match status" value="1"/>
</dbReference>
<dbReference type="RefSeq" id="WP_218032259.1">
    <property type="nucleotide sequence ID" value="NZ_BIFS01000002.1"/>
</dbReference>
<evidence type="ECO:0000256" key="2">
    <source>
        <dbReference type="ARBA" id="ARBA00004429"/>
    </source>
</evidence>
<keyword evidence="14" id="KW-0175">Coiled coil</keyword>
<keyword evidence="7" id="KW-0808">Transferase</keyword>
<gene>
    <name evidence="19" type="ORF">KDK_80170</name>
</gene>
<dbReference type="SUPFAM" id="SSF47384">
    <property type="entry name" value="Homodimeric domain of signal transducing histidine kinase"/>
    <property type="match status" value="1"/>
</dbReference>
<evidence type="ECO:0000256" key="7">
    <source>
        <dbReference type="ARBA" id="ARBA00022679"/>
    </source>
</evidence>
<dbReference type="InterPro" id="IPR005467">
    <property type="entry name" value="His_kinase_dom"/>
</dbReference>
<evidence type="ECO:0000313" key="20">
    <source>
        <dbReference type="Proteomes" id="UP000287188"/>
    </source>
</evidence>
<dbReference type="InterPro" id="IPR036890">
    <property type="entry name" value="HATPase_C_sf"/>
</dbReference>
<dbReference type="GO" id="GO:0005886">
    <property type="term" value="C:plasma membrane"/>
    <property type="evidence" value="ECO:0007669"/>
    <property type="project" value="UniProtKB-SubCell"/>
</dbReference>
<dbReference type="Pfam" id="PF08447">
    <property type="entry name" value="PAS_3"/>
    <property type="match status" value="2"/>
</dbReference>
<evidence type="ECO:0000256" key="11">
    <source>
        <dbReference type="ARBA" id="ARBA00022777"/>
    </source>
</evidence>
<dbReference type="InterPro" id="IPR052162">
    <property type="entry name" value="Sensor_kinase/Photoreceptor"/>
</dbReference>
<dbReference type="GO" id="GO:0000166">
    <property type="term" value="F:nucleotide binding"/>
    <property type="evidence" value="ECO:0007669"/>
    <property type="project" value="UniProtKB-KW"/>
</dbReference>
<dbReference type="SUPFAM" id="SSF55781">
    <property type="entry name" value="GAF domain-like"/>
    <property type="match status" value="1"/>
</dbReference>
<dbReference type="PANTHER" id="PTHR43304:SF1">
    <property type="entry name" value="PAC DOMAIN-CONTAINING PROTEIN"/>
    <property type="match status" value="1"/>
</dbReference>
<dbReference type="PROSITE" id="PS50113">
    <property type="entry name" value="PAC"/>
    <property type="match status" value="3"/>
</dbReference>
<dbReference type="SMART" id="SM00086">
    <property type="entry name" value="PAC"/>
    <property type="match status" value="3"/>
</dbReference>
<keyword evidence="4" id="KW-1003">Cell membrane</keyword>
<comment type="subcellular location">
    <subcellularLocation>
        <location evidence="2">Cell inner membrane</location>
        <topology evidence="2">Multi-pass membrane protein</topology>
    </subcellularLocation>
</comment>
<dbReference type="Pfam" id="PF00512">
    <property type="entry name" value="HisKA"/>
    <property type="match status" value="1"/>
</dbReference>
<dbReference type="SMART" id="SM00388">
    <property type="entry name" value="HisKA"/>
    <property type="match status" value="1"/>
</dbReference>
<evidence type="ECO:0000256" key="9">
    <source>
        <dbReference type="ARBA" id="ARBA00022737"/>
    </source>
</evidence>
<sequence length="919" mass="105121">MAKIPEPAPQEEMSTISQLRTEVRQTERRFQATFEQAAVGMAHVALDGRWLQVNQRLCEIVGYRREELQTLTIQQVIYQEDLADSQVAFRQLMAGELQNYRSEKRYIRKDGTLTWVLLTATLARDEDDNPLYLIAVIQQIDERKKMEKDLYRQQQAFQTLAENAQDVIGRFDRNFRFIYVNPVAARISGIPQAEFIGKSHAEIGLPEEHVANWQAGLTKAFETQKPLDIELKFNGNEGLRYYQARLYPEFDATGTMVSVLSIARDFTEQKLIEEERIRLLVREQQARAEAEAERQRLYDLFLQVPALICLLHGPEHVFEFANDRYLQLVGNRELIGKTVREALPELVDQGFYELLDNVYQTGEPFIGNEIPAKIDRHFNGQPEEVYINFVYQPARNAGGLIDGIMVHAVEVTEQIRNRELMRSSQQRLELAQRAGQIGTFEWLVPTNDIIWTPELESLYGLPPGGFEGKYENWAQRVHPDDLARAENNLQRAVQVGTPYNVEFRVVHPDGSVHWMLGKGDTQYDEHGQAQRVIGVNIDITERKETEMQLARTLEQVGFIASSTKLLVASVDYQEVLAHVIKNAIPAIADWCRIDLHSEESGIQPLSISYPDPEQDLQELSFEQATRVIDAVPAALSTVRLQKKSEIYFRITQDTYPNLTTNAQEQKLLQELHAASAMVVPLTIDDKIEGTVTLIATKERGPYTIADLNIAEELASRVAMAIERARIYHNLQDLNANLEARVAQRTEELRQLNANLERSNQELQEFAYVASHDLQEPLRKIQAFGNLLEEEYGEQIEDGKEYLNRMRNAAGRMRVLIDDLLTFSRVATKTLPFTPVSLEMIARDVIDDLETRIQETKGTIELGELPTIDADSRQLYQVLQNLLGNALKFHRPDVPRSLRSQPPSRMHPRRMNLIADRSAS</sequence>
<dbReference type="SMART" id="SM00065">
    <property type="entry name" value="GAF"/>
    <property type="match status" value="1"/>
</dbReference>
<dbReference type="InterPro" id="IPR001610">
    <property type="entry name" value="PAC"/>
</dbReference>
<dbReference type="Gene3D" id="1.10.287.130">
    <property type="match status" value="1"/>
</dbReference>
<dbReference type="InterPro" id="IPR000014">
    <property type="entry name" value="PAS"/>
</dbReference>
<reference evidence="20" key="1">
    <citation type="submission" date="2018-12" db="EMBL/GenBank/DDBJ databases">
        <title>Tengunoibacter tsumagoiensis gen. nov., sp. nov., Dictyobacter kobayashii sp. nov., D. alpinus sp. nov., and D. joshuensis sp. nov. and description of Dictyobacteraceae fam. nov. within the order Ktedonobacterales isolated from Tengu-no-mugimeshi.</title>
        <authorList>
            <person name="Wang C.M."/>
            <person name="Zheng Y."/>
            <person name="Sakai Y."/>
            <person name="Toyoda A."/>
            <person name="Minakuchi Y."/>
            <person name="Abe K."/>
            <person name="Yokota A."/>
            <person name="Yabe S."/>
        </authorList>
    </citation>
    <scope>NUCLEOTIDE SEQUENCE [LARGE SCALE GENOMIC DNA]</scope>
    <source>
        <strain evidence="20">Uno11</strain>
    </source>
</reference>
<feature type="domain" description="PAS" evidence="17">
    <location>
        <begin position="451"/>
        <end position="496"/>
    </location>
</feature>
<dbReference type="InterPro" id="IPR036097">
    <property type="entry name" value="HisK_dim/P_sf"/>
</dbReference>
<dbReference type="Pfam" id="PF01590">
    <property type="entry name" value="GAF"/>
    <property type="match status" value="1"/>
</dbReference>
<dbReference type="SUPFAM" id="SSF55785">
    <property type="entry name" value="PYP-like sensor domain (PAS domain)"/>
    <property type="match status" value="4"/>
</dbReference>
<comment type="caution">
    <text evidence="19">The sequence shown here is derived from an EMBL/GenBank/DDBJ whole genome shotgun (WGS) entry which is preliminary data.</text>
</comment>
<evidence type="ECO:0000256" key="6">
    <source>
        <dbReference type="ARBA" id="ARBA00022553"/>
    </source>
</evidence>
<evidence type="ECO:0000256" key="10">
    <source>
        <dbReference type="ARBA" id="ARBA00022741"/>
    </source>
</evidence>
<evidence type="ECO:0000256" key="13">
    <source>
        <dbReference type="ARBA" id="ARBA00023136"/>
    </source>
</evidence>
<dbReference type="NCBIfam" id="TIGR00229">
    <property type="entry name" value="sensory_box"/>
    <property type="match status" value="3"/>
</dbReference>
<dbReference type="InterPro" id="IPR000700">
    <property type="entry name" value="PAS-assoc_C"/>
</dbReference>
<dbReference type="CDD" id="cd00082">
    <property type="entry name" value="HisKA"/>
    <property type="match status" value="1"/>
</dbReference>
<dbReference type="GO" id="GO:0000155">
    <property type="term" value="F:phosphorelay sensor kinase activity"/>
    <property type="evidence" value="ECO:0007669"/>
    <property type="project" value="InterPro"/>
</dbReference>
<proteinExistence type="predicted"/>
<dbReference type="Gene3D" id="3.30.565.10">
    <property type="entry name" value="Histidine kinase-like ATPase, C-terminal domain"/>
    <property type="match status" value="1"/>
</dbReference>
<evidence type="ECO:0000256" key="5">
    <source>
        <dbReference type="ARBA" id="ARBA00022519"/>
    </source>
</evidence>
<keyword evidence="9" id="KW-0677">Repeat</keyword>
<keyword evidence="6" id="KW-0597">Phosphoprotein</keyword>
<protein>
    <recommendedName>
        <fullName evidence="3">histidine kinase</fullName>
        <ecNumber evidence="3">2.7.13.3</ecNumber>
    </recommendedName>
</protein>
<dbReference type="EC" id="2.7.13.3" evidence="3"/>
<keyword evidence="10" id="KW-0547">Nucleotide-binding</keyword>
<keyword evidence="12" id="KW-1133">Transmembrane helix</keyword>
<dbReference type="CDD" id="cd00130">
    <property type="entry name" value="PAS"/>
    <property type="match status" value="3"/>
</dbReference>
<dbReference type="EMBL" id="BIFS01000002">
    <property type="protein sequence ID" value="GCE24217.1"/>
    <property type="molecule type" value="Genomic_DNA"/>
</dbReference>
<feature type="domain" description="PAC" evidence="18">
    <location>
        <begin position="100"/>
        <end position="152"/>
    </location>
</feature>
<dbReference type="Pfam" id="PF08448">
    <property type="entry name" value="PAS_4"/>
    <property type="match status" value="2"/>
</dbReference>
<dbReference type="InterPro" id="IPR029016">
    <property type="entry name" value="GAF-like_dom_sf"/>
</dbReference>
<keyword evidence="13" id="KW-0472">Membrane</keyword>
<keyword evidence="8" id="KW-0812">Transmembrane</keyword>
<dbReference type="Gene3D" id="3.30.450.40">
    <property type="match status" value="1"/>
</dbReference>
<feature type="domain" description="PAC" evidence="18">
    <location>
        <begin position="499"/>
        <end position="551"/>
    </location>
</feature>
<evidence type="ECO:0000259" key="18">
    <source>
        <dbReference type="PROSITE" id="PS50113"/>
    </source>
</evidence>
<evidence type="ECO:0000256" key="15">
    <source>
        <dbReference type="SAM" id="MobiDB-lite"/>
    </source>
</evidence>
<dbReference type="SMART" id="SM00091">
    <property type="entry name" value="PAS"/>
    <property type="match status" value="4"/>
</dbReference>
<dbReference type="InterPro" id="IPR035965">
    <property type="entry name" value="PAS-like_dom_sf"/>
</dbReference>
<dbReference type="InterPro" id="IPR013656">
    <property type="entry name" value="PAS_4"/>
</dbReference>
<keyword evidence="20" id="KW-1185">Reference proteome</keyword>
<feature type="region of interest" description="Disordered" evidence="15">
    <location>
        <begin position="893"/>
        <end position="919"/>
    </location>
</feature>
<feature type="domain" description="PAS" evidence="17">
    <location>
        <begin position="26"/>
        <end position="96"/>
    </location>
</feature>
<dbReference type="AlphaFoldDB" id="A0A402AYR9"/>
<feature type="coiled-coil region" evidence="14">
    <location>
        <begin position="727"/>
        <end position="768"/>
    </location>
</feature>
<evidence type="ECO:0000313" key="19">
    <source>
        <dbReference type="EMBL" id="GCE24217.1"/>
    </source>
</evidence>
<evidence type="ECO:0000259" key="17">
    <source>
        <dbReference type="PROSITE" id="PS50112"/>
    </source>
</evidence>
<evidence type="ECO:0000256" key="3">
    <source>
        <dbReference type="ARBA" id="ARBA00012438"/>
    </source>
</evidence>
<evidence type="ECO:0000256" key="14">
    <source>
        <dbReference type="SAM" id="Coils"/>
    </source>
</evidence>
<comment type="catalytic activity">
    <reaction evidence="1">
        <text>ATP + protein L-histidine = ADP + protein N-phospho-L-histidine.</text>
        <dbReference type="EC" id="2.7.13.3"/>
    </reaction>
</comment>
<evidence type="ECO:0000256" key="1">
    <source>
        <dbReference type="ARBA" id="ARBA00000085"/>
    </source>
</evidence>
<evidence type="ECO:0000259" key="16">
    <source>
        <dbReference type="PROSITE" id="PS50109"/>
    </source>
</evidence>
<dbReference type="PROSITE" id="PS50112">
    <property type="entry name" value="PAS"/>
    <property type="match status" value="3"/>
</dbReference>
<keyword evidence="5" id="KW-0997">Cell inner membrane</keyword>
<accession>A0A402AYR9</accession>
<evidence type="ECO:0000256" key="8">
    <source>
        <dbReference type="ARBA" id="ARBA00022692"/>
    </source>
</evidence>
<dbReference type="PROSITE" id="PS50109">
    <property type="entry name" value="HIS_KIN"/>
    <property type="match status" value="1"/>
</dbReference>
<evidence type="ECO:0000256" key="12">
    <source>
        <dbReference type="ARBA" id="ARBA00022989"/>
    </source>
</evidence>
<feature type="domain" description="PAS" evidence="17">
    <location>
        <begin position="153"/>
        <end position="224"/>
    </location>
</feature>
<evidence type="ECO:0000256" key="4">
    <source>
        <dbReference type="ARBA" id="ARBA00022475"/>
    </source>
</evidence>
<keyword evidence="11" id="KW-0418">Kinase</keyword>
<dbReference type="PANTHER" id="PTHR43304">
    <property type="entry name" value="PHYTOCHROME-LIKE PROTEIN CPH1"/>
    <property type="match status" value="1"/>
</dbReference>